<evidence type="ECO:0000256" key="4">
    <source>
        <dbReference type="ARBA" id="ARBA00022553"/>
    </source>
</evidence>
<dbReference type="InterPro" id="IPR001789">
    <property type="entry name" value="Sig_transdc_resp-reg_receiver"/>
</dbReference>
<evidence type="ECO:0000256" key="10">
    <source>
        <dbReference type="PROSITE-ProRule" id="PRU00169"/>
    </source>
</evidence>
<keyword evidence="7" id="KW-0238">DNA-binding</keyword>
<dbReference type="Pfam" id="PF12833">
    <property type="entry name" value="HTH_18"/>
    <property type="match status" value="1"/>
</dbReference>
<dbReference type="GO" id="GO:0000160">
    <property type="term" value="P:phosphorelay signal transduction system"/>
    <property type="evidence" value="ECO:0007669"/>
    <property type="project" value="UniProtKB-KW"/>
</dbReference>
<keyword evidence="15" id="KW-1185">Reference proteome</keyword>
<dbReference type="GO" id="GO:0043565">
    <property type="term" value="F:sequence-specific DNA binding"/>
    <property type="evidence" value="ECO:0007669"/>
    <property type="project" value="InterPro"/>
</dbReference>
<dbReference type="InterPro" id="IPR018060">
    <property type="entry name" value="HTH_AraC"/>
</dbReference>
<comment type="subcellular location">
    <subcellularLocation>
        <location evidence="1">Cytoplasm</location>
    </subcellularLocation>
</comment>
<feature type="domain" description="Response regulatory" evidence="13">
    <location>
        <begin position="3"/>
        <end position="120"/>
    </location>
</feature>
<dbReference type="SMART" id="SM00448">
    <property type="entry name" value="REC"/>
    <property type="match status" value="1"/>
</dbReference>
<comment type="caution">
    <text evidence="14">The sequence shown here is derived from an EMBL/GenBank/DDBJ whole genome shotgun (WGS) entry which is preliminary data.</text>
</comment>
<dbReference type="SUPFAM" id="SSF52172">
    <property type="entry name" value="CheY-like"/>
    <property type="match status" value="1"/>
</dbReference>
<dbReference type="InterPro" id="IPR009057">
    <property type="entry name" value="Homeodomain-like_sf"/>
</dbReference>
<dbReference type="SUPFAM" id="SSF46689">
    <property type="entry name" value="Homeodomain-like"/>
    <property type="match status" value="2"/>
</dbReference>
<accession>G5ICJ3</accession>
<dbReference type="PANTHER" id="PTHR42713">
    <property type="entry name" value="HISTIDINE KINASE-RELATED"/>
    <property type="match status" value="1"/>
</dbReference>
<dbReference type="PANTHER" id="PTHR42713:SF3">
    <property type="entry name" value="TRANSCRIPTIONAL REGULATORY PROTEIN HPTR"/>
    <property type="match status" value="1"/>
</dbReference>
<evidence type="ECO:0000256" key="1">
    <source>
        <dbReference type="ARBA" id="ARBA00004496"/>
    </source>
</evidence>
<dbReference type="Pfam" id="PF00072">
    <property type="entry name" value="Response_reg"/>
    <property type="match status" value="1"/>
</dbReference>
<dbReference type="InterPro" id="IPR051552">
    <property type="entry name" value="HptR"/>
</dbReference>
<comment type="function">
    <text evidence="9">May play the central regulatory role in sporulation. It may be an element of the effector pathway responsible for the activation of sporulation genes in response to nutritional stress. Spo0A may act in concert with spo0H (a sigma factor) to control the expression of some genes that are critical to the sporulation process.</text>
</comment>
<dbReference type="HOGENOM" id="CLU_000445_5_0_9"/>
<dbReference type="OrthoDB" id="1975037at2"/>
<evidence type="ECO:0000256" key="5">
    <source>
        <dbReference type="ARBA" id="ARBA00023012"/>
    </source>
</evidence>
<name>G5ICJ3_9FIRM</name>
<dbReference type="GO" id="GO:0005737">
    <property type="term" value="C:cytoplasm"/>
    <property type="evidence" value="ECO:0007669"/>
    <property type="project" value="UniProtKB-SubCell"/>
</dbReference>
<dbReference type="PATRIC" id="fig|742737.3.peg.1228"/>
<evidence type="ECO:0000256" key="9">
    <source>
        <dbReference type="ARBA" id="ARBA00024867"/>
    </source>
</evidence>
<organism evidence="14 15">
    <name type="scientific">Hungatella hathewayi WAL-18680</name>
    <dbReference type="NCBI Taxonomy" id="742737"/>
    <lineage>
        <taxon>Bacteria</taxon>
        <taxon>Bacillati</taxon>
        <taxon>Bacillota</taxon>
        <taxon>Clostridia</taxon>
        <taxon>Lachnospirales</taxon>
        <taxon>Lachnospiraceae</taxon>
        <taxon>Hungatella</taxon>
    </lineage>
</organism>
<dbReference type="PROSITE" id="PS00041">
    <property type="entry name" value="HTH_ARAC_FAMILY_1"/>
    <property type="match status" value="1"/>
</dbReference>
<evidence type="ECO:0000259" key="13">
    <source>
        <dbReference type="PROSITE" id="PS50110"/>
    </source>
</evidence>
<dbReference type="Gene3D" id="3.40.50.2300">
    <property type="match status" value="1"/>
</dbReference>
<evidence type="ECO:0000256" key="6">
    <source>
        <dbReference type="ARBA" id="ARBA00023015"/>
    </source>
</evidence>
<keyword evidence="4 10" id="KW-0597">Phosphoprotein</keyword>
<keyword evidence="3" id="KW-0963">Cytoplasm</keyword>
<feature type="region of interest" description="Disordered" evidence="11">
    <location>
        <begin position="533"/>
        <end position="554"/>
    </location>
</feature>
<sequence>MKKVMIVDDEVLVRIGIKSMTVWENYGYTIVCDASDGEEALQKIEQFHPHIVLTDLKMQGMDGFGLISECEKRYPRIKFIVLSNYNDFDNVRQAMKLGAYDYVFKLTVHAEELLKIMDEASRDMELEEDAAGADLGQVVYKNLDVIKNGLFKQALNKDGLFLDRVTKGFQDLTLKIDWNSPYCLLSIQIDSLDIVKKRGDFLETDLLLFSMGNIIGELMERGFRAEVFQYQDYDFAVAVNRESSQSRSEFLEMLSLKFQTLVKYISQYYGFGISGAVSRECCGVEQIRQAAEENRVRLEGRFYQETGILLMADGGTAMRMAMEPPKPMELSENLQLQVLDGMLGRGDFYGVNQYLTQLLEICGNERQWNPKEVRAYLTKVCRRLSVGLSGHGIETEKVKDRNGASMVEAVGGYTFYEEIRESLEELLAKLLELYKKEVGRPCRREISDVMRYVGEHLEEELTVAKVAELAGMSESRFAHVFKEETGVSFMEYVSGRKMEKARELLQNTDLRVNEIAERIGIFNPNYFSAQYKKKTGQSPNEFRKSLLQQGEKEK</sequence>
<evidence type="ECO:0000313" key="14">
    <source>
        <dbReference type="EMBL" id="EHI60843.1"/>
    </source>
</evidence>
<gene>
    <name evidence="14" type="ORF">HMPREF9473_01220</name>
</gene>
<protein>
    <recommendedName>
        <fullName evidence="2">Stage 0 sporulation protein A homolog</fullName>
    </recommendedName>
</protein>
<feature type="domain" description="HTH araC/xylS-type" evidence="12">
    <location>
        <begin position="447"/>
        <end position="545"/>
    </location>
</feature>
<feature type="modified residue" description="4-aspartylphosphate" evidence="10">
    <location>
        <position position="55"/>
    </location>
</feature>
<dbReference type="AlphaFoldDB" id="G5ICJ3"/>
<evidence type="ECO:0000256" key="11">
    <source>
        <dbReference type="SAM" id="MobiDB-lite"/>
    </source>
</evidence>
<keyword evidence="8" id="KW-0804">Transcription</keyword>
<evidence type="ECO:0000259" key="12">
    <source>
        <dbReference type="PROSITE" id="PS01124"/>
    </source>
</evidence>
<dbReference type="GO" id="GO:0003700">
    <property type="term" value="F:DNA-binding transcription factor activity"/>
    <property type="evidence" value="ECO:0007669"/>
    <property type="project" value="InterPro"/>
</dbReference>
<dbReference type="Proteomes" id="UP000005384">
    <property type="component" value="Unassembled WGS sequence"/>
</dbReference>
<dbReference type="RefSeq" id="WP_006779205.1">
    <property type="nucleotide sequence ID" value="NZ_CP040506.1"/>
</dbReference>
<evidence type="ECO:0000256" key="3">
    <source>
        <dbReference type="ARBA" id="ARBA00022490"/>
    </source>
</evidence>
<dbReference type="SMART" id="SM00342">
    <property type="entry name" value="HTH_ARAC"/>
    <property type="match status" value="1"/>
</dbReference>
<dbReference type="CDD" id="cd17536">
    <property type="entry name" value="REC_YesN-like"/>
    <property type="match status" value="1"/>
</dbReference>
<evidence type="ECO:0000256" key="8">
    <source>
        <dbReference type="ARBA" id="ARBA00023163"/>
    </source>
</evidence>
<evidence type="ECO:0000313" key="15">
    <source>
        <dbReference type="Proteomes" id="UP000005384"/>
    </source>
</evidence>
<dbReference type="InterPro" id="IPR018062">
    <property type="entry name" value="HTH_AraC-typ_CS"/>
</dbReference>
<dbReference type="Gene3D" id="1.10.10.60">
    <property type="entry name" value="Homeodomain-like"/>
    <property type="match status" value="2"/>
</dbReference>
<keyword evidence="5" id="KW-0902">Two-component regulatory system</keyword>
<evidence type="ECO:0000256" key="2">
    <source>
        <dbReference type="ARBA" id="ARBA00018672"/>
    </source>
</evidence>
<dbReference type="InterPro" id="IPR011006">
    <property type="entry name" value="CheY-like_superfamily"/>
</dbReference>
<dbReference type="PROSITE" id="PS01124">
    <property type="entry name" value="HTH_ARAC_FAMILY_2"/>
    <property type="match status" value="1"/>
</dbReference>
<dbReference type="PROSITE" id="PS50110">
    <property type="entry name" value="RESPONSE_REGULATORY"/>
    <property type="match status" value="1"/>
</dbReference>
<keyword evidence="6" id="KW-0805">Transcription regulation</keyword>
<reference evidence="14 15" key="1">
    <citation type="submission" date="2011-08" db="EMBL/GenBank/DDBJ databases">
        <title>The Genome Sequence of Clostridium hathewayi WAL-18680.</title>
        <authorList>
            <consortium name="The Broad Institute Genome Sequencing Platform"/>
            <person name="Earl A."/>
            <person name="Ward D."/>
            <person name="Feldgarden M."/>
            <person name="Gevers D."/>
            <person name="Finegold S.M."/>
            <person name="Summanen P.H."/>
            <person name="Molitoris D.R."/>
            <person name="Song M."/>
            <person name="Daigneault M."/>
            <person name="Allen-Vercoe E."/>
            <person name="Young S.K."/>
            <person name="Zeng Q."/>
            <person name="Gargeya S."/>
            <person name="Fitzgerald M."/>
            <person name="Haas B."/>
            <person name="Abouelleil A."/>
            <person name="Alvarado L."/>
            <person name="Arachchi H.M."/>
            <person name="Berlin A."/>
            <person name="Brown A."/>
            <person name="Chapman S.B."/>
            <person name="Chen Z."/>
            <person name="Dunbar C."/>
            <person name="Freedman E."/>
            <person name="Gearin G."/>
            <person name="Gellesch M."/>
            <person name="Goldberg J."/>
            <person name="Griggs A."/>
            <person name="Gujja S."/>
            <person name="Heiman D."/>
            <person name="Howarth C."/>
            <person name="Larson L."/>
            <person name="Lui A."/>
            <person name="MacDonald P.J.P."/>
            <person name="Montmayeur A."/>
            <person name="Murphy C."/>
            <person name="Neiman D."/>
            <person name="Pearson M."/>
            <person name="Priest M."/>
            <person name="Roberts A."/>
            <person name="Saif S."/>
            <person name="Shea T."/>
            <person name="Shenoy N."/>
            <person name="Sisk P."/>
            <person name="Stolte C."/>
            <person name="Sykes S."/>
            <person name="Wortman J."/>
            <person name="Nusbaum C."/>
            <person name="Birren B."/>
        </authorList>
    </citation>
    <scope>NUCLEOTIDE SEQUENCE [LARGE SCALE GENOMIC DNA]</scope>
    <source>
        <strain evidence="14 15">WAL-18680</strain>
    </source>
</reference>
<evidence type="ECO:0000256" key="7">
    <source>
        <dbReference type="ARBA" id="ARBA00023125"/>
    </source>
</evidence>
<proteinExistence type="predicted"/>
<dbReference type="EMBL" id="ADLN01000011">
    <property type="protein sequence ID" value="EHI60843.1"/>
    <property type="molecule type" value="Genomic_DNA"/>
</dbReference>